<dbReference type="CDD" id="cd00303">
    <property type="entry name" value="retropepsin_like"/>
    <property type="match status" value="1"/>
</dbReference>
<organism evidence="1 2">
    <name type="scientific">Gossypium stocksii</name>
    <dbReference type="NCBI Taxonomy" id="47602"/>
    <lineage>
        <taxon>Eukaryota</taxon>
        <taxon>Viridiplantae</taxon>
        <taxon>Streptophyta</taxon>
        <taxon>Embryophyta</taxon>
        <taxon>Tracheophyta</taxon>
        <taxon>Spermatophyta</taxon>
        <taxon>Magnoliopsida</taxon>
        <taxon>eudicotyledons</taxon>
        <taxon>Gunneridae</taxon>
        <taxon>Pentapetalae</taxon>
        <taxon>rosids</taxon>
        <taxon>malvids</taxon>
        <taxon>Malvales</taxon>
        <taxon>Malvaceae</taxon>
        <taxon>Malvoideae</taxon>
        <taxon>Gossypium</taxon>
    </lineage>
</organism>
<dbReference type="Proteomes" id="UP000828251">
    <property type="component" value="Unassembled WGS sequence"/>
</dbReference>
<reference evidence="1 2" key="1">
    <citation type="journal article" date="2021" name="Plant Biotechnol. J.">
        <title>Multi-omics assisted identification of the key and species-specific regulatory components of drought-tolerant mechanisms in Gossypium stocksii.</title>
        <authorList>
            <person name="Yu D."/>
            <person name="Ke L."/>
            <person name="Zhang D."/>
            <person name="Wu Y."/>
            <person name="Sun Y."/>
            <person name="Mei J."/>
            <person name="Sun J."/>
            <person name="Sun Y."/>
        </authorList>
    </citation>
    <scope>NUCLEOTIDE SEQUENCE [LARGE SCALE GENOMIC DNA]</scope>
    <source>
        <strain evidence="2">cv. E1</strain>
        <tissue evidence="1">Leaf</tissue>
    </source>
</reference>
<keyword evidence="2" id="KW-1185">Reference proteome</keyword>
<dbReference type="EMBL" id="JAIQCV010000009">
    <property type="protein sequence ID" value="KAH1064867.1"/>
    <property type="molecule type" value="Genomic_DNA"/>
</dbReference>
<dbReference type="PANTHER" id="PTHR35046:SF9">
    <property type="entry name" value="RNA-DIRECTED DNA POLYMERASE"/>
    <property type="match status" value="1"/>
</dbReference>
<gene>
    <name evidence="1" type="ORF">J1N35_029854</name>
</gene>
<dbReference type="OrthoDB" id="1934635at2759"/>
<accession>A0A9D3ZTL6</accession>
<evidence type="ECO:0000313" key="2">
    <source>
        <dbReference type="Proteomes" id="UP000828251"/>
    </source>
</evidence>
<name>A0A9D3ZTL6_9ROSI</name>
<comment type="caution">
    <text evidence="1">The sequence shown here is derived from an EMBL/GenBank/DDBJ whole genome shotgun (WGS) entry which is preliminary data.</text>
</comment>
<dbReference type="AlphaFoldDB" id="A0A9D3ZTL6"/>
<sequence length="146" mass="17218">MDDTISELMIQLFKAPLRGLEWPKMSCCEKLSLLTTKHPHPYKLQWLNNSGELKVTKQVLVFFSIGKYNNEVLCDVVPMHTSYLLLGCPWQFDRKVIHDGYTNRYTFKHLGKNMTLVPLIPRQVYEDQLKLQDSIEKFKENELKEE</sequence>
<evidence type="ECO:0008006" key="3">
    <source>
        <dbReference type="Google" id="ProtNLM"/>
    </source>
</evidence>
<dbReference type="PANTHER" id="PTHR35046">
    <property type="entry name" value="ZINC KNUCKLE (CCHC-TYPE) FAMILY PROTEIN"/>
    <property type="match status" value="1"/>
</dbReference>
<proteinExistence type="predicted"/>
<protein>
    <recommendedName>
        <fullName evidence="3">Transposon Ty3-I Gag-Pol polyprotein</fullName>
    </recommendedName>
</protein>
<evidence type="ECO:0000313" key="1">
    <source>
        <dbReference type="EMBL" id="KAH1064867.1"/>
    </source>
</evidence>